<dbReference type="AlphaFoldDB" id="A0AAV4XJM0"/>
<name>A0AAV4XJM0_CAEEX</name>
<evidence type="ECO:0000313" key="2">
    <source>
        <dbReference type="Proteomes" id="UP001054945"/>
    </source>
</evidence>
<protein>
    <submittedName>
        <fullName evidence="1">Uncharacterized protein</fullName>
    </submittedName>
</protein>
<feature type="non-terminal residue" evidence="1">
    <location>
        <position position="1"/>
    </location>
</feature>
<accession>A0AAV4XJM0</accession>
<keyword evidence="2" id="KW-1185">Reference proteome</keyword>
<dbReference type="Proteomes" id="UP001054945">
    <property type="component" value="Unassembled WGS sequence"/>
</dbReference>
<proteinExistence type="predicted"/>
<comment type="caution">
    <text evidence="1">The sequence shown here is derived from an EMBL/GenBank/DDBJ whole genome shotgun (WGS) entry which is preliminary data.</text>
</comment>
<organism evidence="1 2">
    <name type="scientific">Caerostris extrusa</name>
    <name type="common">Bark spider</name>
    <name type="synonym">Caerostris bankana</name>
    <dbReference type="NCBI Taxonomy" id="172846"/>
    <lineage>
        <taxon>Eukaryota</taxon>
        <taxon>Metazoa</taxon>
        <taxon>Ecdysozoa</taxon>
        <taxon>Arthropoda</taxon>
        <taxon>Chelicerata</taxon>
        <taxon>Arachnida</taxon>
        <taxon>Araneae</taxon>
        <taxon>Araneomorphae</taxon>
        <taxon>Entelegynae</taxon>
        <taxon>Araneoidea</taxon>
        <taxon>Araneidae</taxon>
        <taxon>Caerostris</taxon>
    </lineage>
</organism>
<dbReference type="EMBL" id="BPLR01017728">
    <property type="protein sequence ID" value="GIY93994.1"/>
    <property type="molecule type" value="Genomic_DNA"/>
</dbReference>
<sequence>PFPGDRTGLPMAGLNSIQEPPLNLRVQC</sequence>
<evidence type="ECO:0000313" key="1">
    <source>
        <dbReference type="EMBL" id="GIY93994.1"/>
    </source>
</evidence>
<gene>
    <name evidence="1" type="ORF">CEXT_13871</name>
</gene>
<reference evidence="1 2" key="1">
    <citation type="submission" date="2021-06" db="EMBL/GenBank/DDBJ databases">
        <title>Caerostris extrusa draft genome.</title>
        <authorList>
            <person name="Kono N."/>
            <person name="Arakawa K."/>
        </authorList>
    </citation>
    <scope>NUCLEOTIDE SEQUENCE [LARGE SCALE GENOMIC DNA]</scope>
</reference>